<evidence type="ECO:0000313" key="5">
    <source>
        <dbReference type="EMBL" id="GFZ10660.1"/>
    </source>
</evidence>
<dbReference type="InterPro" id="IPR005202">
    <property type="entry name" value="TF_GRAS"/>
</dbReference>
<comment type="similarity">
    <text evidence="3">Belongs to the GRAS family.</text>
</comment>
<keyword evidence="2" id="KW-0804">Transcription</keyword>
<feature type="region of interest" description="Disordered" evidence="4">
    <location>
        <begin position="57"/>
        <end position="96"/>
    </location>
</feature>
<keyword evidence="1" id="KW-0805">Transcription regulation</keyword>
<keyword evidence="6" id="KW-1185">Reference proteome</keyword>
<name>A0A7J0GIN4_9ERIC</name>
<evidence type="ECO:0000256" key="3">
    <source>
        <dbReference type="PROSITE-ProRule" id="PRU01191"/>
    </source>
</evidence>
<comment type="caution">
    <text evidence="3">Lacks conserved residue(s) required for the propagation of feature annotation.</text>
</comment>
<dbReference type="PROSITE" id="PS50985">
    <property type="entry name" value="GRAS"/>
    <property type="match status" value="1"/>
</dbReference>
<evidence type="ECO:0000256" key="4">
    <source>
        <dbReference type="SAM" id="MobiDB-lite"/>
    </source>
</evidence>
<feature type="region of interest" description="SAW" evidence="3">
    <location>
        <begin position="416"/>
        <end position="490"/>
    </location>
</feature>
<reference evidence="5 6" key="1">
    <citation type="submission" date="2019-07" db="EMBL/GenBank/DDBJ databases">
        <title>De Novo Assembly of kiwifruit Actinidia rufa.</title>
        <authorList>
            <person name="Sugita-Konishi S."/>
            <person name="Sato K."/>
            <person name="Mori E."/>
            <person name="Abe Y."/>
            <person name="Kisaki G."/>
            <person name="Hamano K."/>
            <person name="Suezawa K."/>
            <person name="Otani M."/>
            <person name="Fukuda T."/>
            <person name="Manabe T."/>
            <person name="Gomi K."/>
            <person name="Tabuchi M."/>
            <person name="Akimitsu K."/>
            <person name="Kataoka I."/>
        </authorList>
    </citation>
    <scope>NUCLEOTIDE SEQUENCE [LARGE SCALE GENOMIC DNA]</scope>
    <source>
        <strain evidence="6">cv. Fuchu</strain>
    </source>
</reference>
<evidence type="ECO:0000256" key="1">
    <source>
        <dbReference type="ARBA" id="ARBA00023015"/>
    </source>
</evidence>
<feature type="compositionally biased region" description="Polar residues" evidence="4">
    <location>
        <begin position="69"/>
        <end position="95"/>
    </location>
</feature>
<evidence type="ECO:0000256" key="2">
    <source>
        <dbReference type="ARBA" id="ARBA00023163"/>
    </source>
</evidence>
<dbReference type="Pfam" id="PF03514">
    <property type="entry name" value="GRAS"/>
    <property type="match status" value="1"/>
</dbReference>
<feature type="compositionally biased region" description="Low complexity" evidence="4">
    <location>
        <begin position="57"/>
        <end position="68"/>
    </location>
</feature>
<feature type="short sequence motif" description="VHIID" evidence="3">
    <location>
        <begin position="228"/>
        <end position="232"/>
    </location>
</feature>
<accession>A0A7J0GIN4</accession>
<feature type="region of interest" description="Leucine repeat II (LRII)" evidence="3">
    <location>
        <begin position="278"/>
        <end position="310"/>
    </location>
</feature>
<organism evidence="5 6">
    <name type="scientific">Actinidia rufa</name>
    <dbReference type="NCBI Taxonomy" id="165716"/>
    <lineage>
        <taxon>Eukaryota</taxon>
        <taxon>Viridiplantae</taxon>
        <taxon>Streptophyta</taxon>
        <taxon>Embryophyta</taxon>
        <taxon>Tracheophyta</taxon>
        <taxon>Spermatophyta</taxon>
        <taxon>Magnoliopsida</taxon>
        <taxon>eudicotyledons</taxon>
        <taxon>Gunneridae</taxon>
        <taxon>Pentapetalae</taxon>
        <taxon>asterids</taxon>
        <taxon>Ericales</taxon>
        <taxon>Actinidiaceae</taxon>
        <taxon>Actinidia</taxon>
    </lineage>
</organism>
<dbReference type="AlphaFoldDB" id="A0A7J0GIN4"/>
<dbReference type="Proteomes" id="UP000585474">
    <property type="component" value="Unassembled WGS sequence"/>
</dbReference>
<evidence type="ECO:0000313" key="6">
    <source>
        <dbReference type="Proteomes" id="UP000585474"/>
    </source>
</evidence>
<proteinExistence type="inferred from homology"/>
<dbReference type="OrthoDB" id="593669at2759"/>
<feature type="region of interest" description="VHIID" evidence="3">
    <location>
        <begin position="197"/>
        <end position="262"/>
    </location>
</feature>
<sequence length="490" mass="54938">MQQIETYCFSPFHILNNVSPEKSSQTTEVSFQSGNEQYFTLESSPATDYLVYNSPSSVSISSNRTPVSPQGSHSYMSDPNHSSDNTYGSPLSGSSVVDDGSELRHILRDLEIKLLGPESDIDYNQAYSSTCSNQIMKGIPSNLHLKQVLIAFFGEPIERLGAYMLEGLRARMLSSGSVIYKKLKCKEPTGSELMSYMHVLYEICPYYKFAYNSANVVICEAMENESRIHIIDFQIAQGSQWMSLIEFLAKRPGGPPYVRITGVDDSDSAYGRGGGLEIVGQRLLNFAASCGVPFEFNGAAMSGCEVELDNLRVRCGEALAVNFPYMLHHMPDEGVSTRNHRDRLLRLVKSLSPKVVTLLEQESNTNTSAFLPRFRETIDYYTAMFESIDAARPRDDKERMSAEQHCVARDIVNIIACEGAERLERHEPLGKWRSRLMMAGFAPCRLSPDARIAVKEVLKGYSKNFRVEEMDGALFLCWKNRVLSTSSAWR</sequence>
<dbReference type="EMBL" id="BJWL01000022">
    <property type="protein sequence ID" value="GFZ10660.1"/>
    <property type="molecule type" value="Genomic_DNA"/>
</dbReference>
<gene>
    <name evidence="5" type="ORF">Acr_22g0000580</name>
</gene>
<dbReference type="PANTHER" id="PTHR31636">
    <property type="entry name" value="OSJNBA0084A10.13 PROTEIN-RELATED"/>
    <property type="match status" value="1"/>
</dbReference>
<comment type="caution">
    <text evidence="5">The sequence shown here is derived from an EMBL/GenBank/DDBJ whole genome shotgun (WGS) entry which is preliminary data.</text>
</comment>
<protein>
    <submittedName>
        <fullName evidence="5">SCARECROW-like 13</fullName>
    </submittedName>
</protein>